<evidence type="ECO:0000313" key="3">
    <source>
        <dbReference type="Proteomes" id="UP001141253"/>
    </source>
</evidence>
<evidence type="ECO:0000256" key="1">
    <source>
        <dbReference type="SAM" id="Phobius"/>
    </source>
</evidence>
<gene>
    <name evidence="2" type="ORF">OIU77_028167</name>
</gene>
<accession>A0ABQ9BIP8</accession>
<keyword evidence="1" id="KW-1133">Transmembrane helix</keyword>
<organism evidence="2 3">
    <name type="scientific">Salix suchowensis</name>
    <dbReference type="NCBI Taxonomy" id="1278906"/>
    <lineage>
        <taxon>Eukaryota</taxon>
        <taxon>Viridiplantae</taxon>
        <taxon>Streptophyta</taxon>
        <taxon>Embryophyta</taxon>
        <taxon>Tracheophyta</taxon>
        <taxon>Spermatophyta</taxon>
        <taxon>Magnoliopsida</taxon>
        <taxon>eudicotyledons</taxon>
        <taxon>Gunneridae</taxon>
        <taxon>Pentapetalae</taxon>
        <taxon>rosids</taxon>
        <taxon>fabids</taxon>
        <taxon>Malpighiales</taxon>
        <taxon>Salicaceae</taxon>
        <taxon>Saliceae</taxon>
        <taxon>Salix</taxon>
    </lineage>
</organism>
<evidence type="ECO:0000313" key="2">
    <source>
        <dbReference type="EMBL" id="KAJ6384909.1"/>
    </source>
</evidence>
<evidence type="ECO:0008006" key="4">
    <source>
        <dbReference type="Google" id="ProtNLM"/>
    </source>
</evidence>
<keyword evidence="1" id="KW-0812">Transmembrane</keyword>
<name>A0ABQ9BIP8_9ROSI</name>
<proteinExistence type="predicted"/>
<dbReference type="PROSITE" id="PS51257">
    <property type="entry name" value="PROKAR_LIPOPROTEIN"/>
    <property type="match status" value="1"/>
</dbReference>
<keyword evidence="3" id="KW-1185">Reference proteome</keyword>
<protein>
    <recommendedName>
        <fullName evidence="4">Pollen Ole e 1 allergen and extensin family protein</fullName>
    </recommendedName>
</protein>
<reference evidence="2" key="2">
    <citation type="journal article" date="2023" name="Int. J. Mol. Sci.">
        <title>De Novo Assembly and Annotation of 11 Diverse Shrub Willow (Salix) Genomes Reveals Novel Gene Organization in Sex-Linked Regions.</title>
        <authorList>
            <person name="Hyden B."/>
            <person name="Feng K."/>
            <person name="Yates T.B."/>
            <person name="Jawdy S."/>
            <person name="Cereghino C."/>
            <person name="Smart L.B."/>
            <person name="Muchero W."/>
        </authorList>
    </citation>
    <scope>NUCLEOTIDE SEQUENCE</scope>
    <source>
        <tissue evidence="2">Shoot tip</tissue>
    </source>
</reference>
<keyword evidence="1" id="KW-0472">Membrane</keyword>
<reference evidence="2" key="1">
    <citation type="submission" date="2022-10" db="EMBL/GenBank/DDBJ databases">
        <authorList>
            <person name="Hyden B.L."/>
            <person name="Feng K."/>
            <person name="Yates T."/>
            <person name="Jawdy S."/>
            <person name="Smart L.B."/>
            <person name="Muchero W."/>
        </authorList>
    </citation>
    <scope>NUCLEOTIDE SEQUENCE</scope>
    <source>
        <tissue evidence="2">Shoot tip</tissue>
    </source>
</reference>
<feature type="transmembrane region" description="Helical" evidence="1">
    <location>
        <begin position="20"/>
        <end position="39"/>
    </location>
</feature>
<feature type="transmembrane region" description="Helical" evidence="1">
    <location>
        <begin position="51"/>
        <end position="68"/>
    </location>
</feature>
<dbReference type="Proteomes" id="UP001141253">
    <property type="component" value="Chromosome 9"/>
</dbReference>
<comment type="caution">
    <text evidence="2">The sequence shown here is derived from an EMBL/GenBank/DDBJ whole genome shotgun (WGS) entry which is preliminary data.</text>
</comment>
<dbReference type="EMBL" id="JAPFFI010000008">
    <property type="protein sequence ID" value="KAJ6384909.1"/>
    <property type="molecule type" value="Genomic_DNA"/>
</dbReference>
<sequence>MKPFYQHQLLTSARPPFIEYGFLCLSLFLFIGCNIHTIVSNNFASMAFHPLALLLLFGLTVSGIQLSTCQVLKGRVSCLDCGGHYDYSEIKVGVKCDKVRKLATATTQSDGSFEVKLSSSDTSTTATPLICLAKLLGGPSQLYVSRQNMASRIVRTHDSSSYTISAPLAFSSACSADGGKCGVSNEYGSSKTVDLPLPREWGLAPSSYYVPFIPIIGIP</sequence>